<reference evidence="2" key="1">
    <citation type="submission" date="2023-07" db="EMBL/GenBank/DDBJ databases">
        <title>Genome content predicts the carbon catabolic preferences of heterotrophic bacteria.</title>
        <authorList>
            <person name="Gralka M."/>
        </authorList>
    </citation>
    <scope>NUCLEOTIDE SEQUENCE</scope>
    <source>
        <strain evidence="2">4G09</strain>
    </source>
</reference>
<dbReference type="EMBL" id="JAUYVT010000017">
    <property type="protein sequence ID" value="MDP2566117.1"/>
    <property type="molecule type" value="Genomic_DNA"/>
</dbReference>
<dbReference type="PANTHER" id="PTHR35811:SF1">
    <property type="entry name" value="HTH OST-TYPE DOMAIN-CONTAINING PROTEIN"/>
    <property type="match status" value="1"/>
</dbReference>
<dbReference type="PANTHER" id="PTHR35811">
    <property type="entry name" value="SLR1870 PROTEIN"/>
    <property type="match status" value="1"/>
</dbReference>
<proteinExistence type="predicted"/>
<dbReference type="Pfam" id="PF01936">
    <property type="entry name" value="NYN"/>
    <property type="match status" value="1"/>
</dbReference>
<dbReference type="Gene3D" id="3.40.50.1010">
    <property type="entry name" value="5'-nuclease"/>
    <property type="match status" value="1"/>
</dbReference>
<dbReference type="CDD" id="cd11297">
    <property type="entry name" value="PIN_LabA-like_N_1"/>
    <property type="match status" value="1"/>
</dbReference>
<accession>A0ABT9FH67</accession>
<organism evidence="2 3">
    <name type="scientific">Pseudoalteromonas marina</name>
    <dbReference type="NCBI Taxonomy" id="267375"/>
    <lineage>
        <taxon>Bacteria</taxon>
        <taxon>Pseudomonadati</taxon>
        <taxon>Pseudomonadota</taxon>
        <taxon>Gammaproteobacteria</taxon>
        <taxon>Alteromonadales</taxon>
        <taxon>Pseudoalteromonadaceae</taxon>
        <taxon>Pseudoalteromonas</taxon>
    </lineage>
</organism>
<keyword evidence="3" id="KW-1185">Reference proteome</keyword>
<protein>
    <submittedName>
        <fullName evidence="2">NYN domain-containing protein</fullName>
    </submittedName>
</protein>
<gene>
    <name evidence="2" type="ORF">Q8W34_15830</name>
</gene>
<evidence type="ECO:0000259" key="1">
    <source>
        <dbReference type="Pfam" id="PF01936"/>
    </source>
</evidence>
<dbReference type="Proteomes" id="UP001177212">
    <property type="component" value="Unassembled WGS sequence"/>
</dbReference>
<feature type="domain" description="NYN" evidence="1">
    <location>
        <begin position="3"/>
        <end position="131"/>
    </location>
</feature>
<dbReference type="RefSeq" id="WP_305472791.1">
    <property type="nucleotide sequence ID" value="NZ_JAUYVT010000017.1"/>
</dbReference>
<sequence>MEKTALFIDAENISHKYIEQIMAKFEHIEVKKAYGNFGAVQLKPWVNICSRFAIEMVYQEKLVKSKSNAADIALTVGVMESLYVSPIDTFAIASSDSDFAALVHFLRRNGKKVIGFGNNTASAKHYFDDFYILGKQSTISKVKNKSIASVDTYHLALVKEAVENTQHAKTGLSETVDVGTYLHRIFNITKKQLGVSKLYQYFKYHDQHFKMQKAPDGGFLVSLH</sequence>
<name>A0ABT9FH67_9GAMM</name>
<evidence type="ECO:0000313" key="2">
    <source>
        <dbReference type="EMBL" id="MDP2566117.1"/>
    </source>
</evidence>
<comment type="caution">
    <text evidence="2">The sequence shown here is derived from an EMBL/GenBank/DDBJ whole genome shotgun (WGS) entry which is preliminary data.</text>
</comment>
<evidence type="ECO:0000313" key="3">
    <source>
        <dbReference type="Proteomes" id="UP001177212"/>
    </source>
</evidence>
<dbReference type="InterPro" id="IPR021139">
    <property type="entry name" value="NYN"/>
</dbReference>